<protein>
    <submittedName>
        <fullName evidence="1">Uncharacterized protein</fullName>
    </submittedName>
</protein>
<reference evidence="1" key="1">
    <citation type="journal article" date="2020" name="Nature">
        <title>Giant virus diversity and host interactions through global metagenomics.</title>
        <authorList>
            <person name="Schulz F."/>
            <person name="Roux S."/>
            <person name="Paez-Espino D."/>
            <person name="Jungbluth S."/>
            <person name="Walsh D.A."/>
            <person name="Denef V.J."/>
            <person name="McMahon K.D."/>
            <person name="Konstantinidis K.T."/>
            <person name="Eloe-Fadrosh E.A."/>
            <person name="Kyrpides N.C."/>
            <person name="Woyke T."/>
        </authorList>
    </citation>
    <scope>NUCLEOTIDE SEQUENCE</scope>
    <source>
        <strain evidence="1">GVMAG-M-3300010158-59</strain>
    </source>
</reference>
<proteinExistence type="predicted"/>
<evidence type="ECO:0000313" key="1">
    <source>
        <dbReference type="EMBL" id="QHS88852.1"/>
    </source>
</evidence>
<accession>A0A6C0B9Y5</accession>
<name>A0A6C0B9Y5_9ZZZZ</name>
<sequence length="139" mass="16338">MDVEELLKALDNEENSKLMNMTTQKIKQLNLEVLKQTHLPKETLIEYMKKLKSYIYVEEMQDIKFGSFIRWISIKDPDNLYLTNGAIVSEIKVENNGVHIICKSFSKKYYNIHMDECLIFQKLSNQEQVLLSALDYLAK</sequence>
<dbReference type="EMBL" id="MN739103">
    <property type="protein sequence ID" value="QHS88852.1"/>
    <property type="molecule type" value="Genomic_DNA"/>
</dbReference>
<dbReference type="AlphaFoldDB" id="A0A6C0B9Y5"/>
<organism evidence="1">
    <name type="scientific">viral metagenome</name>
    <dbReference type="NCBI Taxonomy" id="1070528"/>
    <lineage>
        <taxon>unclassified sequences</taxon>
        <taxon>metagenomes</taxon>
        <taxon>organismal metagenomes</taxon>
    </lineage>
</organism>